<protein>
    <recommendedName>
        <fullName evidence="3">ABC transporter permease</fullName>
    </recommendedName>
</protein>
<dbReference type="PANTHER" id="PTHR47089:SF1">
    <property type="entry name" value="GUANOSINE ABC TRANSPORTER PERMEASE PROTEIN NUPP"/>
    <property type="match status" value="1"/>
</dbReference>
<feature type="transmembrane region" description="Helical" evidence="1">
    <location>
        <begin position="12"/>
        <end position="32"/>
    </location>
</feature>
<accession>A0A383F325</accession>
<keyword evidence="1" id="KW-1133">Transmembrane helix</keyword>
<proteinExistence type="predicted"/>
<keyword evidence="1" id="KW-0812">Transmembrane</keyword>
<gene>
    <name evidence="2" type="ORF">METZ01_LOCUS516235</name>
</gene>
<evidence type="ECO:0008006" key="3">
    <source>
        <dbReference type="Google" id="ProtNLM"/>
    </source>
</evidence>
<name>A0A383F325_9ZZZZ</name>
<evidence type="ECO:0000313" key="2">
    <source>
        <dbReference type="EMBL" id="SVE63381.1"/>
    </source>
</evidence>
<evidence type="ECO:0000256" key="1">
    <source>
        <dbReference type="SAM" id="Phobius"/>
    </source>
</evidence>
<dbReference type="PANTHER" id="PTHR47089">
    <property type="entry name" value="ABC TRANSPORTER, PERMEASE PROTEIN"/>
    <property type="match status" value="1"/>
</dbReference>
<dbReference type="EMBL" id="UINC01231018">
    <property type="protein sequence ID" value="SVE63381.1"/>
    <property type="molecule type" value="Genomic_DNA"/>
</dbReference>
<dbReference type="AlphaFoldDB" id="A0A383F325"/>
<organism evidence="2">
    <name type="scientific">marine metagenome</name>
    <dbReference type="NCBI Taxonomy" id="408172"/>
    <lineage>
        <taxon>unclassified sequences</taxon>
        <taxon>metagenomes</taxon>
        <taxon>ecological metagenomes</taxon>
    </lineage>
</organism>
<keyword evidence="1" id="KW-0472">Membrane</keyword>
<reference evidence="2" key="1">
    <citation type="submission" date="2018-05" db="EMBL/GenBank/DDBJ databases">
        <authorList>
            <person name="Lanie J.A."/>
            <person name="Ng W.-L."/>
            <person name="Kazmierczak K.M."/>
            <person name="Andrzejewski T.M."/>
            <person name="Davidsen T.M."/>
            <person name="Wayne K.J."/>
            <person name="Tettelin H."/>
            <person name="Glass J.I."/>
            <person name="Rusch D."/>
            <person name="Podicherti R."/>
            <person name="Tsui H.-C.T."/>
            <person name="Winkler M.E."/>
        </authorList>
    </citation>
    <scope>NUCLEOTIDE SEQUENCE</scope>
</reference>
<sequence>MRLHQLNPVVESVIAGIIGLAIGAAIMLGYGYDPISAYISLFRGSFGSVYSWAESLANATPLILTAL</sequence>
<feature type="non-terminal residue" evidence="2">
    <location>
        <position position="67"/>
    </location>
</feature>